<organism evidence="1 2">
    <name type="scientific">Gossypium stocksii</name>
    <dbReference type="NCBI Taxonomy" id="47602"/>
    <lineage>
        <taxon>Eukaryota</taxon>
        <taxon>Viridiplantae</taxon>
        <taxon>Streptophyta</taxon>
        <taxon>Embryophyta</taxon>
        <taxon>Tracheophyta</taxon>
        <taxon>Spermatophyta</taxon>
        <taxon>Magnoliopsida</taxon>
        <taxon>eudicotyledons</taxon>
        <taxon>Gunneridae</taxon>
        <taxon>Pentapetalae</taxon>
        <taxon>rosids</taxon>
        <taxon>malvids</taxon>
        <taxon>Malvales</taxon>
        <taxon>Malvaceae</taxon>
        <taxon>Malvoideae</taxon>
        <taxon>Gossypium</taxon>
    </lineage>
</organism>
<dbReference type="Proteomes" id="UP000828251">
    <property type="component" value="Unassembled WGS sequence"/>
</dbReference>
<dbReference type="EMBL" id="JAIQCV010000006">
    <property type="protein sequence ID" value="KAH1091191.1"/>
    <property type="molecule type" value="Genomic_DNA"/>
</dbReference>
<comment type="caution">
    <text evidence="1">The sequence shown here is derived from an EMBL/GenBank/DDBJ whole genome shotgun (WGS) entry which is preliminary data.</text>
</comment>
<sequence length="125" mass="14719">MKTRNKGMIPMEVKSSLKLSKLDGHLLESNYYIDYVFFTPPITEKVEDSTTISRDLDIDATTKDKFDKENKMVRGHMLSHMANNLFDLFVKNKLAKSIWIPWKRIIELMMLESRSMPLENESDFR</sequence>
<dbReference type="AlphaFoldDB" id="A0A9D3VP12"/>
<name>A0A9D3VP12_9ROSI</name>
<dbReference type="OrthoDB" id="1740512at2759"/>
<protein>
    <submittedName>
        <fullName evidence="1">Uncharacterized protein</fullName>
    </submittedName>
</protein>
<keyword evidence="2" id="KW-1185">Reference proteome</keyword>
<proteinExistence type="predicted"/>
<accession>A0A9D3VP12</accession>
<gene>
    <name evidence="1" type="ORF">J1N35_018448</name>
</gene>
<reference evidence="1 2" key="1">
    <citation type="journal article" date="2021" name="Plant Biotechnol. J.">
        <title>Multi-omics assisted identification of the key and species-specific regulatory components of drought-tolerant mechanisms in Gossypium stocksii.</title>
        <authorList>
            <person name="Yu D."/>
            <person name="Ke L."/>
            <person name="Zhang D."/>
            <person name="Wu Y."/>
            <person name="Sun Y."/>
            <person name="Mei J."/>
            <person name="Sun J."/>
            <person name="Sun Y."/>
        </authorList>
    </citation>
    <scope>NUCLEOTIDE SEQUENCE [LARGE SCALE GENOMIC DNA]</scope>
    <source>
        <strain evidence="2">cv. E1</strain>
        <tissue evidence="1">Leaf</tissue>
    </source>
</reference>
<evidence type="ECO:0000313" key="2">
    <source>
        <dbReference type="Proteomes" id="UP000828251"/>
    </source>
</evidence>
<evidence type="ECO:0000313" key="1">
    <source>
        <dbReference type="EMBL" id="KAH1091191.1"/>
    </source>
</evidence>